<evidence type="ECO:0000256" key="1">
    <source>
        <dbReference type="ARBA" id="ARBA00023015"/>
    </source>
</evidence>
<evidence type="ECO:0000256" key="3">
    <source>
        <dbReference type="ARBA" id="ARBA00023125"/>
    </source>
</evidence>
<evidence type="ECO:0000256" key="5">
    <source>
        <dbReference type="SAM" id="MobiDB-lite"/>
    </source>
</evidence>
<dbReference type="RefSeq" id="WP_100414292.1">
    <property type="nucleotide sequence ID" value="NZ_PGEZ01000001.1"/>
</dbReference>
<reference evidence="9 10" key="1">
    <citation type="submission" date="2017-11" db="EMBL/GenBank/DDBJ databases">
        <title>Genomic Encyclopedia of Archaeal and Bacterial Type Strains, Phase II (KMG-II): From Individual Species to Whole Genera.</title>
        <authorList>
            <person name="Goeker M."/>
        </authorList>
    </citation>
    <scope>NUCLEOTIDE SEQUENCE [LARGE SCALE GENOMIC DNA]</scope>
    <source>
        <strain evidence="9 10">DSM 27763</strain>
    </source>
</reference>
<dbReference type="InterPro" id="IPR013325">
    <property type="entry name" value="RNA_pol_sigma_r2"/>
</dbReference>
<keyword evidence="10" id="KW-1185">Reference proteome</keyword>
<sequence>MSRTSTIPSAASGGAAVEKLVLEHIPLAHSVALRFRDRGIDVDDLVQVAYEALIKAASRFDPQRGVGFGAFAVPTIRGELRKHFRDDGWLVRPPRRIQERQWAVNRAVERIRAERGREPTRAEVVEDVGIDEDEYHECMAASGCFHGVSLDQPVEGDGEGALLEVIKGEDGTDAGEARAVLAPVVRRLSSRDRRILFLRFFEDRTQREIGQDLGITQMQVSRLLNRILTQLRDEIDDVADPEVAASATEHGARSEPQGAGADELGVA</sequence>
<dbReference type="Pfam" id="PF04539">
    <property type="entry name" value="Sigma70_r3"/>
    <property type="match status" value="1"/>
</dbReference>
<dbReference type="PANTHER" id="PTHR30385:SF4">
    <property type="entry name" value="RNA POLYMERASE SIGMA-E FACTOR"/>
    <property type="match status" value="1"/>
</dbReference>
<dbReference type="GO" id="GO:0016987">
    <property type="term" value="F:sigma factor activity"/>
    <property type="evidence" value="ECO:0007669"/>
    <property type="project" value="UniProtKB-KW"/>
</dbReference>
<dbReference type="GO" id="GO:0003677">
    <property type="term" value="F:DNA binding"/>
    <property type="evidence" value="ECO:0007669"/>
    <property type="project" value="UniProtKB-KW"/>
</dbReference>
<organism evidence="9 10">
    <name type="scientific">Mumia flava</name>
    <dbReference type="NCBI Taxonomy" id="1348852"/>
    <lineage>
        <taxon>Bacteria</taxon>
        <taxon>Bacillati</taxon>
        <taxon>Actinomycetota</taxon>
        <taxon>Actinomycetes</taxon>
        <taxon>Propionibacteriales</taxon>
        <taxon>Nocardioidaceae</taxon>
        <taxon>Mumia</taxon>
    </lineage>
</organism>
<dbReference type="Gene3D" id="1.20.140.160">
    <property type="match status" value="1"/>
</dbReference>
<dbReference type="Proteomes" id="UP000230842">
    <property type="component" value="Unassembled WGS sequence"/>
</dbReference>
<evidence type="ECO:0000259" key="7">
    <source>
        <dbReference type="Pfam" id="PF04542"/>
    </source>
</evidence>
<evidence type="ECO:0000256" key="2">
    <source>
        <dbReference type="ARBA" id="ARBA00023082"/>
    </source>
</evidence>
<dbReference type="SUPFAM" id="SSF88659">
    <property type="entry name" value="Sigma3 and sigma4 domains of RNA polymerase sigma factors"/>
    <property type="match status" value="2"/>
</dbReference>
<keyword evidence="1" id="KW-0805">Transcription regulation</keyword>
<proteinExistence type="predicted"/>
<dbReference type="InterPro" id="IPR013324">
    <property type="entry name" value="RNA_pol_sigma_r3/r4-like"/>
</dbReference>
<feature type="domain" description="RNA polymerase sigma-70 region 4" evidence="8">
    <location>
        <begin position="187"/>
        <end position="232"/>
    </location>
</feature>
<dbReference type="InterPro" id="IPR007627">
    <property type="entry name" value="RNA_pol_sigma70_r2"/>
</dbReference>
<dbReference type="NCBIfam" id="TIGR02937">
    <property type="entry name" value="sigma70-ECF"/>
    <property type="match status" value="1"/>
</dbReference>
<keyword evidence="2" id="KW-0731">Sigma factor</keyword>
<dbReference type="GO" id="GO:0006352">
    <property type="term" value="P:DNA-templated transcription initiation"/>
    <property type="evidence" value="ECO:0007669"/>
    <property type="project" value="InterPro"/>
</dbReference>
<dbReference type="InterPro" id="IPR014284">
    <property type="entry name" value="RNA_pol_sigma-70_dom"/>
</dbReference>
<name>A0A2M9BDY4_9ACTN</name>
<dbReference type="Gene3D" id="1.20.120.1810">
    <property type="match status" value="1"/>
</dbReference>
<protein>
    <submittedName>
        <fullName evidence="9">RNA polymerase sigma-B factor</fullName>
    </submittedName>
</protein>
<evidence type="ECO:0000313" key="9">
    <source>
        <dbReference type="EMBL" id="PJJ56142.1"/>
    </source>
</evidence>
<dbReference type="OrthoDB" id="9804285at2"/>
<evidence type="ECO:0000259" key="8">
    <source>
        <dbReference type="Pfam" id="PF04545"/>
    </source>
</evidence>
<dbReference type="PRINTS" id="PR00046">
    <property type="entry name" value="SIGMA70FCT"/>
</dbReference>
<comment type="caution">
    <text evidence="9">The sequence shown here is derived from an EMBL/GenBank/DDBJ whole genome shotgun (WGS) entry which is preliminary data.</text>
</comment>
<feature type="domain" description="RNA polymerase sigma-70 region 3" evidence="6">
    <location>
        <begin position="104"/>
        <end position="174"/>
    </location>
</feature>
<dbReference type="CDD" id="cd06171">
    <property type="entry name" value="Sigma70_r4"/>
    <property type="match status" value="1"/>
</dbReference>
<dbReference type="Pfam" id="PF04542">
    <property type="entry name" value="Sigma70_r2"/>
    <property type="match status" value="1"/>
</dbReference>
<dbReference type="Pfam" id="PF04545">
    <property type="entry name" value="Sigma70_r4"/>
    <property type="match status" value="1"/>
</dbReference>
<dbReference type="AlphaFoldDB" id="A0A2M9BDY4"/>
<evidence type="ECO:0000256" key="4">
    <source>
        <dbReference type="ARBA" id="ARBA00023163"/>
    </source>
</evidence>
<evidence type="ECO:0000313" key="10">
    <source>
        <dbReference type="Proteomes" id="UP000230842"/>
    </source>
</evidence>
<feature type="domain" description="RNA polymerase sigma-70 region 2" evidence="7">
    <location>
        <begin position="20"/>
        <end position="89"/>
    </location>
</feature>
<dbReference type="EMBL" id="PGEZ01000001">
    <property type="protein sequence ID" value="PJJ56142.1"/>
    <property type="molecule type" value="Genomic_DNA"/>
</dbReference>
<dbReference type="InterPro" id="IPR000943">
    <property type="entry name" value="RNA_pol_sigma70"/>
</dbReference>
<dbReference type="SUPFAM" id="SSF88946">
    <property type="entry name" value="Sigma2 domain of RNA polymerase sigma factors"/>
    <property type="match status" value="1"/>
</dbReference>
<evidence type="ECO:0000259" key="6">
    <source>
        <dbReference type="Pfam" id="PF04539"/>
    </source>
</evidence>
<dbReference type="InterPro" id="IPR007624">
    <property type="entry name" value="RNA_pol_sigma70_r3"/>
</dbReference>
<dbReference type="PANTHER" id="PTHR30385">
    <property type="entry name" value="SIGMA FACTOR F FLAGELLAR"/>
    <property type="match status" value="1"/>
</dbReference>
<keyword evidence="4" id="KW-0804">Transcription</keyword>
<dbReference type="InterPro" id="IPR007630">
    <property type="entry name" value="RNA_pol_sigma70_r4"/>
</dbReference>
<keyword evidence="3" id="KW-0238">DNA-binding</keyword>
<feature type="region of interest" description="Disordered" evidence="5">
    <location>
        <begin position="240"/>
        <end position="267"/>
    </location>
</feature>
<gene>
    <name evidence="9" type="ORF">CLV56_0346</name>
</gene>
<accession>A0A2M9BDY4</accession>